<evidence type="ECO:0000256" key="5">
    <source>
        <dbReference type="ARBA" id="ARBA00022576"/>
    </source>
</evidence>
<dbReference type="GO" id="GO:0047536">
    <property type="term" value="F:2-aminoadipate transaminase activity"/>
    <property type="evidence" value="ECO:0007669"/>
    <property type="project" value="UniProtKB-EC"/>
</dbReference>
<sequence>MEKLENIQLDKQSDEYLYIQLYKKIKQLLLEGNIEPHSKLPTIRHLAKQLDVNNVTIVNTYNLLEQKGYVYKKVGSGTFVQDILNKNRSLAFRDDDGSSTKEENNIINFVSTAPTEDLFPIEDIKIAINQVLDRDKGMAFTYQESQGYYPLRNSIKNYLSEYGISTSEDNIQIISGAQQGIDILSKALIDYGDIVFTENPTYSGAIAVFKSRSARVIEINLEEDGLDIRDLENKLRSFRPKFIYVMPIFQNPTGYSYSVNKKYQLLELASKYDFYIIEDDFLSDLSFNNDDNQTLKSLDKDDRVIYLKSFSKIAMPGLRLAFMVIPRAIYNEVLSAKHISDISTSGLIQRSFDVYLSSGKWKKNLEYISVEYMNRFTVMVESVKEYMPKDIKYILPKGGLNFWFSLPDGYSSNELYKKCLQNNLSIAPGSAFNVNQTDNEHFRLSVASLDCDEIRLGINKLSKIIEEFLEEYKRIRPSVEMYNTFI</sequence>
<dbReference type="CDD" id="cd00609">
    <property type="entry name" value="AAT_like"/>
    <property type="match status" value="1"/>
</dbReference>
<dbReference type="SMART" id="SM00345">
    <property type="entry name" value="HTH_GNTR"/>
    <property type="match status" value="1"/>
</dbReference>
<dbReference type="PROSITE" id="PS50949">
    <property type="entry name" value="HTH_GNTR"/>
    <property type="match status" value="1"/>
</dbReference>
<dbReference type="GO" id="GO:0003677">
    <property type="term" value="F:DNA binding"/>
    <property type="evidence" value="ECO:0007669"/>
    <property type="project" value="UniProtKB-KW"/>
</dbReference>
<evidence type="ECO:0000256" key="4">
    <source>
        <dbReference type="ARBA" id="ARBA00011738"/>
    </source>
</evidence>
<evidence type="ECO:0000256" key="8">
    <source>
        <dbReference type="ARBA" id="ARBA00023015"/>
    </source>
</evidence>
<dbReference type="Gene3D" id="3.90.1150.10">
    <property type="entry name" value="Aspartate Aminotransferase, domain 1"/>
    <property type="match status" value="1"/>
</dbReference>
<evidence type="ECO:0000256" key="7">
    <source>
        <dbReference type="ARBA" id="ARBA00022898"/>
    </source>
</evidence>
<evidence type="ECO:0000256" key="1">
    <source>
        <dbReference type="ARBA" id="ARBA00001933"/>
    </source>
</evidence>
<dbReference type="Proteomes" id="UP000006094">
    <property type="component" value="Chromosome"/>
</dbReference>
<comment type="similarity">
    <text evidence="2">In the C-terminal section; belongs to the class-I pyridoxal-phosphate-dependent aminotransferase family.</text>
</comment>
<dbReference type="KEGG" id="cad:Curi_c14420"/>
<gene>
    <name evidence="12" type="primary">lysN</name>
    <name evidence="12" type="ordered locus">Curi_c14420</name>
</gene>
<dbReference type="InterPro" id="IPR015422">
    <property type="entry name" value="PyrdxlP-dep_Trfase_small"/>
</dbReference>
<evidence type="ECO:0000256" key="10">
    <source>
        <dbReference type="ARBA" id="ARBA00023163"/>
    </source>
</evidence>
<comment type="similarity">
    <text evidence="3">Belongs to the class-I pyridoxal-phosphate-dependent aminotransferase family.</text>
</comment>
<dbReference type="PANTHER" id="PTHR46577">
    <property type="entry name" value="HTH-TYPE TRANSCRIPTIONAL REGULATORY PROTEIN GABR"/>
    <property type="match status" value="1"/>
</dbReference>
<dbReference type="EMBL" id="CP003326">
    <property type="protein sequence ID" value="AFS78452.1"/>
    <property type="molecule type" value="Genomic_DNA"/>
</dbReference>
<evidence type="ECO:0000313" key="13">
    <source>
        <dbReference type="Proteomes" id="UP000006094"/>
    </source>
</evidence>
<dbReference type="InterPro" id="IPR036390">
    <property type="entry name" value="WH_DNA-bd_sf"/>
</dbReference>
<dbReference type="PATRIC" id="fig|1128398.3.peg.1470"/>
<dbReference type="InterPro" id="IPR036388">
    <property type="entry name" value="WH-like_DNA-bd_sf"/>
</dbReference>
<dbReference type="Pfam" id="PF00155">
    <property type="entry name" value="Aminotran_1_2"/>
    <property type="match status" value="1"/>
</dbReference>
<keyword evidence="13" id="KW-1185">Reference proteome</keyword>
<organism evidence="12 13">
    <name type="scientific">Gottschalkia acidurici (strain ATCC 7906 / DSM 604 / BCRC 14475 / CIP 104303 / KCTC 5404 / NCIMB 10678 / 9a)</name>
    <name type="common">Clostridium acidurici</name>
    <dbReference type="NCBI Taxonomy" id="1128398"/>
    <lineage>
        <taxon>Bacteria</taxon>
        <taxon>Bacillati</taxon>
        <taxon>Bacillota</taxon>
        <taxon>Tissierellia</taxon>
        <taxon>Tissierellales</taxon>
        <taxon>Gottschalkiaceae</taxon>
        <taxon>Gottschalkia</taxon>
    </lineage>
</organism>
<dbReference type="PANTHER" id="PTHR46577:SF1">
    <property type="entry name" value="HTH-TYPE TRANSCRIPTIONAL REGULATORY PROTEIN GABR"/>
    <property type="match status" value="1"/>
</dbReference>
<dbReference type="InterPro" id="IPR000524">
    <property type="entry name" value="Tscrpt_reg_HTH_GntR"/>
</dbReference>
<comment type="cofactor">
    <cofactor evidence="1">
        <name>pyridoxal 5'-phosphate</name>
        <dbReference type="ChEBI" id="CHEBI:597326"/>
    </cofactor>
</comment>
<feature type="domain" description="HTH gntR-type" evidence="11">
    <location>
        <begin position="15"/>
        <end position="83"/>
    </location>
</feature>
<keyword evidence="6 12" id="KW-0808">Transferase</keyword>
<reference evidence="12 13" key="1">
    <citation type="journal article" date="2012" name="PLoS ONE">
        <title>The purine-utilizing bacterium Clostridium acidurici 9a: a genome-guided metabolic reconsideration.</title>
        <authorList>
            <person name="Hartwich K."/>
            <person name="Poehlein A."/>
            <person name="Daniel R."/>
        </authorList>
    </citation>
    <scope>NUCLEOTIDE SEQUENCE [LARGE SCALE GENOMIC DNA]</scope>
    <source>
        <strain evidence="13">ATCC 7906 / DSM 604 / BCRC 14475 / CIP 104303 / KCTC 5404 / NCIMB 10678 / 9a</strain>
    </source>
</reference>
<dbReference type="STRING" id="1128398.Curi_c14420"/>
<dbReference type="OrthoDB" id="9808770at2"/>
<dbReference type="InterPro" id="IPR004839">
    <property type="entry name" value="Aminotransferase_I/II_large"/>
</dbReference>
<evidence type="ECO:0000256" key="6">
    <source>
        <dbReference type="ARBA" id="ARBA00022679"/>
    </source>
</evidence>
<dbReference type="Pfam" id="PF00392">
    <property type="entry name" value="GntR"/>
    <property type="match status" value="1"/>
</dbReference>
<dbReference type="GO" id="GO:0003700">
    <property type="term" value="F:DNA-binding transcription factor activity"/>
    <property type="evidence" value="ECO:0007669"/>
    <property type="project" value="InterPro"/>
</dbReference>
<protein>
    <submittedName>
        <fullName evidence="12">2-aminoadipate transaminase LysN</fullName>
        <ecNumber evidence="12">2.6.1.39</ecNumber>
    </submittedName>
</protein>
<dbReference type="EC" id="2.6.1.39" evidence="12"/>
<dbReference type="RefSeq" id="WP_014967589.1">
    <property type="nucleotide sequence ID" value="NC_018664.1"/>
</dbReference>
<dbReference type="Gene3D" id="3.40.640.10">
    <property type="entry name" value="Type I PLP-dependent aspartate aminotransferase-like (Major domain)"/>
    <property type="match status" value="1"/>
</dbReference>
<accession>K0B087</accession>
<evidence type="ECO:0000256" key="9">
    <source>
        <dbReference type="ARBA" id="ARBA00023125"/>
    </source>
</evidence>
<dbReference type="HOGENOM" id="CLU_017584_0_0_9"/>
<keyword evidence="8" id="KW-0805">Transcription regulation</keyword>
<keyword evidence="7" id="KW-0663">Pyridoxal phosphate</keyword>
<proteinExistence type="inferred from homology"/>
<evidence type="ECO:0000256" key="3">
    <source>
        <dbReference type="ARBA" id="ARBA00007441"/>
    </source>
</evidence>
<evidence type="ECO:0000259" key="11">
    <source>
        <dbReference type="PROSITE" id="PS50949"/>
    </source>
</evidence>
<dbReference type="CDD" id="cd07377">
    <property type="entry name" value="WHTH_GntR"/>
    <property type="match status" value="1"/>
</dbReference>
<keyword evidence="9" id="KW-0238">DNA-binding</keyword>
<dbReference type="GO" id="GO:0030170">
    <property type="term" value="F:pyridoxal phosphate binding"/>
    <property type="evidence" value="ECO:0007669"/>
    <property type="project" value="InterPro"/>
</dbReference>
<dbReference type="InterPro" id="IPR051446">
    <property type="entry name" value="HTH_trans_reg/aminotransferase"/>
</dbReference>
<comment type="subunit">
    <text evidence="4">Homodimer.</text>
</comment>
<evidence type="ECO:0000256" key="2">
    <source>
        <dbReference type="ARBA" id="ARBA00005384"/>
    </source>
</evidence>
<name>K0B087_GOTA9</name>
<dbReference type="AlphaFoldDB" id="K0B087"/>
<dbReference type="SUPFAM" id="SSF53383">
    <property type="entry name" value="PLP-dependent transferases"/>
    <property type="match status" value="1"/>
</dbReference>
<dbReference type="SUPFAM" id="SSF46785">
    <property type="entry name" value="Winged helix' DNA-binding domain"/>
    <property type="match status" value="1"/>
</dbReference>
<keyword evidence="10" id="KW-0804">Transcription</keyword>
<dbReference type="FunFam" id="3.40.640.10:FF:000053">
    <property type="entry name" value="Aminotransferase, class I"/>
    <property type="match status" value="1"/>
</dbReference>
<dbReference type="Gene3D" id="1.10.10.10">
    <property type="entry name" value="Winged helix-like DNA-binding domain superfamily/Winged helix DNA-binding domain"/>
    <property type="match status" value="1"/>
</dbReference>
<keyword evidence="5 12" id="KW-0032">Aminotransferase</keyword>
<evidence type="ECO:0000313" key="12">
    <source>
        <dbReference type="EMBL" id="AFS78452.1"/>
    </source>
</evidence>
<dbReference type="InterPro" id="IPR015424">
    <property type="entry name" value="PyrdxlP-dep_Trfase"/>
</dbReference>
<dbReference type="InterPro" id="IPR015421">
    <property type="entry name" value="PyrdxlP-dep_Trfase_major"/>
</dbReference>
<dbReference type="eggNOG" id="COG1167">
    <property type="taxonomic scope" value="Bacteria"/>
</dbReference>